<reference evidence="1 2" key="1">
    <citation type="submission" date="2020-08" db="EMBL/GenBank/DDBJ databases">
        <title>Novel species isolated from subtropical streams in China.</title>
        <authorList>
            <person name="Lu H."/>
        </authorList>
    </citation>
    <scope>NUCLEOTIDE SEQUENCE [LARGE SCALE GENOMIC DNA]</scope>
    <source>
        <strain evidence="1 2">KACC 16656</strain>
    </source>
</reference>
<accession>A0ABR6X140</accession>
<sequence length="108" mass="12553">MIPLPQFAAEIEFHFREHSAERRHWFMFDESLHRRVPMRMDGIDGLNTVGMWIEQAGIFKSGDVIFVRCVVLAPELFSPVVKPGVKFELWESGFIASGIVRERFQTGW</sequence>
<organism evidence="1 2">
    <name type="scientific">Undibacterium seohonense</name>
    <dbReference type="NCBI Taxonomy" id="1344950"/>
    <lineage>
        <taxon>Bacteria</taxon>
        <taxon>Pseudomonadati</taxon>
        <taxon>Pseudomonadota</taxon>
        <taxon>Betaproteobacteria</taxon>
        <taxon>Burkholderiales</taxon>
        <taxon>Oxalobacteraceae</taxon>
        <taxon>Undibacterium</taxon>
    </lineage>
</organism>
<evidence type="ECO:0000313" key="2">
    <source>
        <dbReference type="Proteomes" id="UP000648257"/>
    </source>
</evidence>
<proteinExistence type="predicted"/>
<dbReference type="EMBL" id="JACOFW010000002">
    <property type="protein sequence ID" value="MBC3806290.1"/>
    <property type="molecule type" value="Genomic_DNA"/>
</dbReference>
<dbReference type="RefSeq" id="WP_186921252.1">
    <property type="nucleotide sequence ID" value="NZ_JACOFW010000002.1"/>
</dbReference>
<name>A0ABR6X140_9BURK</name>
<gene>
    <name evidence="1" type="ORF">H8K52_02885</name>
</gene>
<protein>
    <submittedName>
        <fullName evidence="1">Uncharacterized protein</fullName>
    </submittedName>
</protein>
<dbReference type="Proteomes" id="UP000648257">
    <property type="component" value="Unassembled WGS sequence"/>
</dbReference>
<evidence type="ECO:0000313" key="1">
    <source>
        <dbReference type="EMBL" id="MBC3806290.1"/>
    </source>
</evidence>
<comment type="caution">
    <text evidence="1">The sequence shown here is derived from an EMBL/GenBank/DDBJ whole genome shotgun (WGS) entry which is preliminary data.</text>
</comment>
<keyword evidence="2" id="KW-1185">Reference proteome</keyword>